<dbReference type="PANTHER" id="PTHR11649">
    <property type="entry name" value="MSS1/TRME-RELATED GTP-BINDING PROTEIN"/>
    <property type="match status" value="1"/>
</dbReference>
<dbReference type="InterPro" id="IPR019987">
    <property type="entry name" value="GTP-bd_ribosome_bio_YsxC"/>
</dbReference>
<accession>A0A5D6W7X5</accession>
<evidence type="ECO:0000256" key="6">
    <source>
        <dbReference type="ARBA" id="ARBA00022842"/>
    </source>
</evidence>
<dbReference type="Gene3D" id="3.40.50.300">
    <property type="entry name" value="P-loop containing nucleotide triphosphate hydrolases"/>
    <property type="match status" value="1"/>
</dbReference>
<evidence type="ECO:0000256" key="7">
    <source>
        <dbReference type="ARBA" id="ARBA00023134"/>
    </source>
</evidence>
<protein>
    <recommendedName>
        <fullName evidence="10">Probable GTP-binding protein EngB</fullName>
    </recommendedName>
</protein>
<feature type="domain" description="EngB-type G" evidence="11">
    <location>
        <begin position="27"/>
        <end position="208"/>
    </location>
</feature>
<organism evidence="12 13">
    <name type="scientific">Selenomonas ruminis</name>
    <dbReference type="NCBI Taxonomy" id="2593411"/>
    <lineage>
        <taxon>Bacteria</taxon>
        <taxon>Bacillati</taxon>
        <taxon>Bacillota</taxon>
        <taxon>Negativicutes</taxon>
        <taxon>Selenomonadales</taxon>
        <taxon>Selenomonadaceae</taxon>
        <taxon>Selenomonas</taxon>
    </lineage>
</organism>
<dbReference type="SUPFAM" id="SSF52540">
    <property type="entry name" value="P-loop containing nucleoside triphosphate hydrolases"/>
    <property type="match status" value="1"/>
</dbReference>
<dbReference type="GO" id="GO:0046872">
    <property type="term" value="F:metal ion binding"/>
    <property type="evidence" value="ECO:0007669"/>
    <property type="project" value="UniProtKB-KW"/>
</dbReference>
<keyword evidence="8 10" id="KW-0717">Septation</keyword>
<dbReference type="EMBL" id="VTOY01000001">
    <property type="protein sequence ID" value="TYZ24551.1"/>
    <property type="molecule type" value="Genomic_DNA"/>
</dbReference>
<gene>
    <name evidence="10" type="primary">engB</name>
    <name evidence="12" type="ORF">FZ040_00430</name>
</gene>
<comment type="similarity">
    <text evidence="2 10">Belongs to the TRAFAC class TrmE-Era-EngA-EngB-Septin-like GTPase superfamily. EngB GTPase family.</text>
</comment>
<dbReference type="GO" id="GO:0005525">
    <property type="term" value="F:GTP binding"/>
    <property type="evidence" value="ECO:0007669"/>
    <property type="project" value="UniProtKB-UniRule"/>
</dbReference>
<comment type="caution">
    <text evidence="12">The sequence shown here is derived from an EMBL/GenBank/DDBJ whole genome shotgun (WGS) entry which is preliminary data.</text>
</comment>
<keyword evidence="5 10" id="KW-0547">Nucleotide-binding</keyword>
<dbReference type="NCBIfam" id="TIGR00231">
    <property type="entry name" value="small_GTP"/>
    <property type="match status" value="1"/>
</dbReference>
<keyword evidence="4" id="KW-0479">Metal-binding</keyword>
<dbReference type="GO" id="GO:0000917">
    <property type="term" value="P:division septum assembly"/>
    <property type="evidence" value="ECO:0007669"/>
    <property type="project" value="UniProtKB-KW"/>
</dbReference>
<evidence type="ECO:0000313" key="13">
    <source>
        <dbReference type="Proteomes" id="UP000323646"/>
    </source>
</evidence>
<evidence type="ECO:0000313" key="12">
    <source>
        <dbReference type="EMBL" id="TYZ24551.1"/>
    </source>
</evidence>
<keyword evidence="6" id="KW-0460">Magnesium</keyword>
<evidence type="ECO:0000256" key="10">
    <source>
        <dbReference type="HAMAP-Rule" id="MF_00321"/>
    </source>
</evidence>
<sequence>MAKDRVIITQGKYVASAVKPEQYPENDLPEIVFIGRSNVGKSSLINSLTRVNNLARVSSQPGKTQTINFFEVGVKIEEVEGRKAFYLVDLPGYGYAKTGKEKRKIWSKFIEEYFLTSPRLQFVCQLIDIRHDPMASDVEMFEWLVKNNIPVLIVATKADKIGKNARQKNIAAIKRKLGIAEVPVLPYSSLKNEGRSDLLDVIGDSLVE</sequence>
<keyword evidence="3 10" id="KW-0132">Cell division</keyword>
<evidence type="ECO:0000256" key="8">
    <source>
        <dbReference type="ARBA" id="ARBA00023210"/>
    </source>
</evidence>
<dbReference type="InterPro" id="IPR027417">
    <property type="entry name" value="P-loop_NTPase"/>
</dbReference>
<comment type="cofactor">
    <cofactor evidence="1">
        <name>Mg(2+)</name>
        <dbReference type="ChEBI" id="CHEBI:18420"/>
    </cofactor>
</comment>
<dbReference type="HAMAP" id="MF_00321">
    <property type="entry name" value="GTPase_EngB"/>
    <property type="match status" value="1"/>
</dbReference>
<comment type="function">
    <text evidence="10">Necessary for normal cell division and for the maintenance of normal septation.</text>
</comment>
<evidence type="ECO:0000256" key="4">
    <source>
        <dbReference type="ARBA" id="ARBA00022723"/>
    </source>
</evidence>
<evidence type="ECO:0000256" key="5">
    <source>
        <dbReference type="ARBA" id="ARBA00022741"/>
    </source>
</evidence>
<dbReference type="PRINTS" id="PR00449">
    <property type="entry name" value="RASTRNSFRMNG"/>
</dbReference>
<dbReference type="PANTHER" id="PTHR11649:SF13">
    <property type="entry name" value="ENGB-TYPE G DOMAIN-CONTAINING PROTEIN"/>
    <property type="match status" value="1"/>
</dbReference>
<name>A0A5D6W7X5_9FIRM</name>
<dbReference type="FunFam" id="3.40.50.300:FF:000098">
    <property type="entry name" value="Probable GTP-binding protein EngB"/>
    <property type="match status" value="1"/>
</dbReference>
<keyword evidence="13" id="KW-1185">Reference proteome</keyword>
<proteinExistence type="inferred from homology"/>
<dbReference type="InterPro" id="IPR006073">
    <property type="entry name" value="GTP-bd"/>
</dbReference>
<evidence type="ECO:0000256" key="1">
    <source>
        <dbReference type="ARBA" id="ARBA00001946"/>
    </source>
</evidence>
<dbReference type="Pfam" id="PF01926">
    <property type="entry name" value="MMR_HSR1"/>
    <property type="match status" value="1"/>
</dbReference>
<evidence type="ECO:0000256" key="9">
    <source>
        <dbReference type="ARBA" id="ARBA00023306"/>
    </source>
</evidence>
<dbReference type="InterPro" id="IPR030393">
    <property type="entry name" value="G_ENGB_dom"/>
</dbReference>
<dbReference type="AlphaFoldDB" id="A0A5D6W7X5"/>
<dbReference type="PROSITE" id="PS51706">
    <property type="entry name" value="G_ENGB"/>
    <property type="match status" value="1"/>
</dbReference>
<evidence type="ECO:0000256" key="2">
    <source>
        <dbReference type="ARBA" id="ARBA00009638"/>
    </source>
</evidence>
<reference evidence="12 13" key="1">
    <citation type="submission" date="2019-08" db="EMBL/GenBank/DDBJ databases">
        <title>Selenomonas sp. mPRGC5 and Selenomonas sp. mPRGC8 isolated from ruminal fluid of dairy goat (Capra hircus).</title>
        <authorList>
            <person name="Poothong S."/>
            <person name="Nuengjamnong C."/>
            <person name="Tanasupawat S."/>
        </authorList>
    </citation>
    <scope>NUCLEOTIDE SEQUENCE [LARGE SCALE GENOMIC DNA]</scope>
    <source>
        <strain evidence="13">mPRGC5</strain>
    </source>
</reference>
<evidence type="ECO:0000259" key="11">
    <source>
        <dbReference type="PROSITE" id="PS51706"/>
    </source>
</evidence>
<keyword evidence="9 10" id="KW-0131">Cell cycle</keyword>
<dbReference type="NCBIfam" id="TIGR03598">
    <property type="entry name" value="GTPase_YsxC"/>
    <property type="match status" value="1"/>
</dbReference>
<dbReference type="InterPro" id="IPR005225">
    <property type="entry name" value="Small_GTP-bd"/>
</dbReference>
<dbReference type="Proteomes" id="UP000323646">
    <property type="component" value="Unassembled WGS sequence"/>
</dbReference>
<evidence type="ECO:0000256" key="3">
    <source>
        <dbReference type="ARBA" id="ARBA00022618"/>
    </source>
</evidence>
<keyword evidence="7 10" id="KW-0342">GTP-binding</keyword>
<dbReference type="CDD" id="cd01876">
    <property type="entry name" value="YihA_EngB"/>
    <property type="match status" value="1"/>
</dbReference>
<dbReference type="GO" id="GO:0005829">
    <property type="term" value="C:cytosol"/>
    <property type="evidence" value="ECO:0007669"/>
    <property type="project" value="TreeGrafter"/>
</dbReference>
<dbReference type="RefSeq" id="WP_149170185.1">
    <property type="nucleotide sequence ID" value="NZ_VTOY01000001.1"/>
</dbReference>
<dbReference type="OrthoDB" id="9804921at2"/>